<dbReference type="AlphaFoldDB" id="A0AAD1YXX7"/>
<evidence type="ECO:0000313" key="2">
    <source>
        <dbReference type="EMBL" id="CAI9759428.1"/>
    </source>
</evidence>
<dbReference type="InterPro" id="IPR009675">
    <property type="entry name" value="TPX2_fam"/>
</dbReference>
<dbReference type="GO" id="GO:0008017">
    <property type="term" value="F:microtubule binding"/>
    <property type="evidence" value="ECO:0007669"/>
    <property type="project" value="TreeGrafter"/>
</dbReference>
<dbReference type="PANTHER" id="PTHR14326">
    <property type="entry name" value="TARGETING PROTEIN FOR XKLP2"/>
    <property type="match status" value="1"/>
</dbReference>
<dbReference type="Pfam" id="PF12214">
    <property type="entry name" value="TPX2_importin"/>
    <property type="match status" value="1"/>
</dbReference>
<dbReference type="GO" id="GO:0090307">
    <property type="term" value="P:mitotic spindle assembly"/>
    <property type="evidence" value="ECO:0007669"/>
    <property type="project" value="TreeGrafter"/>
</dbReference>
<protein>
    <recommendedName>
        <fullName evidence="1">TPX2 central domain-containing protein</fullName>
    </recommendedName>
</protein>
<proteinExistence type="predicted"/>
<organism evidence="2 3">
    <name type="scientific">Fraxinus pennsylvanica</name>
    <dbReference type="NCBI Taxonomy" id="56036"/>
    <lineage>
        <taxon>Eukaryota</taxon>
        <taxon>Viridiplantae</taxon>
        <taxon>Streptophyta</taxon>
        <taxon>Embryophyta</taxon>
        <taxon>Tracheophyta</taxon>
        <taxon>Spermatophyta</taxon>
        <taxon>Magnoliopsida</taxon>
        <taxon>eudicotyledons</taxon>
        <taxon>Gunneridae</taxon>
        <taxon>Pentapetalae</taxon>
        <taxon>asterids</taxon>
        <taxon>lamiids</taxon>
        <taxon>Lamiales</taxon>
        <taxon>Oleaceae</taxon>
        <taxon>Oleeae</taxon>
        <taxon>Fraxinus</taxon>
    </lineage>
</organism>
<name>A0AAD1YXX7_9LAMI</name>
<evidence type="ECO:0000313" key="3">
    <source>
        <dbReference type="Proteomes" id="UP000834106"/>
    </source>
</evidence>
<reference evidence="2" key="1">
    <citation type="submission" date="2023-05" db="EMBL/GenBank/DDBJ databases">
        <authorList>
            <person name="Huff M."/>
        </authorList>
    </citation>
    <scope>NUCLEOTIDE SEQUENCE</scope>
</reference>
<gene>
    <name evidence="2" type="ORF">FPE_LOCUS6858</name>
</gene>
<feature type="domain" description="TPX2 central" evidence="1">
    <location>
        <begin position="269"/>
        <end position="435"/>
    </location>
</feature>
<evidence type="ECO:0000259" key="1">
    <source>
        <dbReference type="Pfam" id="PF12214"/>
    </source>
</evidence>
<dbReference type="GO" id="GO:0005819">
    <property type="term" value="C:spindle"/>
    <property type="evidence" value="ECO:0007669"/>
    <property type="project" value="InterPro"/>
</dbReference>
<dbReference type="GO" id="GO:0060236">
    <property type="term" value="P:regulation of mitotic spindle organization"/>
    <property type="evidence" value="ECO:0007669"/>
    <property type="project" value="InterPro"/>
</dbReference>
<dbReference type="InterPro" id="IPR027330">
    <property type="entry name" value="TPX2_central_dom"/>
</dbReference>
<dbReference type="EMBL" id="OU503039">
    <property type="protein sequence ID" value="CAI9759428.1"/>
    <property type="molecule type" value="Genomic_DNA"/>
</dbReference>
<dbReference type="Proteomes" id="UP000834106">
    <property type="component" value="Chromosome 4"/>
</dbReference>
<dbReference type="PANTHER" id="PTHR14326:SF15">
    <property type="entry name" value="OS06G0130200 PROTEIN"/>
    <property type="match status" value="1"/>
</dbReference>
<keyword evidence="3" id="KW-1185">Reference proteome</keyword>
<sequence>MEEEMMEDGKNNVMDEEMERTFTDNEIDFDYEFDAARFFDFSRAESLYETRHAELWFQSAGSYPPSPFVARLVQSEDISLENINTSPKPKDVEIMKLSNSNTDIEAHQEISDMDMNCRENEGQDGPNPTNLQVNSVQMFQNLSEKLPSGLNFYNHMVNNTSSTKTKLPVKQSFPRISTLMKPTVSQLAKQNQPLQAGDFRSKKSFMEKPEKGTGQRCGIENQAAKRQKLEGGHLRKVQVVSAVQQTSFVHKAPKRDAIVYGNMMQAKSRITIPREPDLETAHRAQRIRPKARKEAETVTSAIHRFKALPLNRKILEAPSLLLPKRSTPQLPEFQEFHLKTSERAMFHSSAVSTSILPCNSSDKALHEPSANSFMESTIVESRRSNLRDASRTEGHESSYGFKALPLNQKILLSKGDIGVFRNCKKEITVPMEFNFQTEKRVQHNPPIELLNKLSLTSDQPTTGSQTKLPLPISISFKGSKENRWSSFQQEHEIKQVVKQKLTSVGGRQIQSGTEWRKEVGPVSGINRGMGIR</sequence>
<dbReference type="GO" id="GO:0030295">
    <property type="term" value="F:protein kinase activator activity"/>
    <property type="evidence" value="ECO:0007669"/>
    <property type="project" value="TreeGrafter"/>
</dbReference>
<dbReference type="GO" id="GO:0005880">
    <property type="term" value="C:nuclear microtubule"/>
    <property type="evidence" value="ECO:0007669"/>
    <property type="project" value="TreeGrafter"/>
</dbReference>
<accession>A0AAD1YXX7</accession>